<evidence type="ECO:0000256" key="8">
    <source>
        <dbReference type="ARBA" id="ARBA00023180"/>
    </source>
</evidence>
<dbReference type="GO" id="GO:0046330">
    <property type="term" value="P:positive regulation of JNK cascade"/>
    <property type="evidence" value="ECO:0007669"/>
    <property type="project" value="TreeGrafter"/>
</dbReference>
<evidence type="ECO:0000256" key="6">
    <source>
        <dbReference type="ARBA" id="ARBA00022687"/>
    </source>
</evidence>
<dbReference type="GO" id="GO:0060070">
    <property type="term" value="P:canonical Wnt signaling pathway"/>
    <property type="evidence" value="ECO:0007669"/>
    <property type="project" value="TreeGrafter"/>
</dbReference>
<accession>A0A6G0ZAY7</accession>
<dbReference type="GO" id="GO:0045165">
    <property type="term" value="P:cell fate commitment"/>
    <property type="evidence" value="ECO:0007669"/>
    <property type="project" value="TreeGrafter"/>
</dbReference>
<comment type="function">
    <text evidence="10">Ligand for members of the frizzled family of seven transmembrane receptors.</text>
</comment>
<dbReference type="GO" id="GO:0030182">
    <property type="term" value="P:neuron differentiation"/>
    <property type="evidence" value="ECO:0007669"/>
    <property type="project" value="TreeGrafter"/>
</dbReference>
<evidence type="ECO:0000256" key="4">
    <source>
        <dbReference type="ARBA" id="ARBA00022525"/>
    </source>
</evidence>
<evidence type="ECO:0000313" key="11">
    <source>
        <dbReference type="EMBL" id="KAF0767703.1"/>
    </source>
</evidence>
<dbReference type="Pfam" id="PF00110">
    <property type="entry name" value="wnt"/>
    <property type="match status" value="1"/>
</dbReference>
<keyword evidence="3 10" id="KW-0217">Developmental protein</keyword>
<dbReference type="GO" id="GO:0005125">
    <property type="term" value="F:cytokine activity"/>
    <property type="evidence" value="ECO:0007669"/>
    <property type="project" value="TreeGrafter"/>
</dbReference>
<evidence type="ECO:0000256" key="9">
    <source>
        <dbReference type="ARBA" id="ARBA00023288"/>
    </source>
</evidence>
<dbReference type="Proteomes" id="UP000478052">
    <property type="component" value="Unassembled WGS sequence"/>
</dbReference>
<reference evidence="11 12" key="1">
    <citation type="submission" date="2019-08" db="EMBL/GenBank/DDBJ databases">
        <title>Whole genome of Aphis craccivora.</title>
        <authorList>
            <person name="Voronova N.V."/>
            <person name="Shulinski R.S."/>
            <person name="Bandarenka Y.V."/>
            <person name="Zhorov D.G."/>
            <person name="Warner D."/>
        </authorList>
    </citation>
    <scope>NUCLEOTIDE SEQUENCE [LARGE SCALE GENOMIC DNA]</scope>
    <source>
        <strain evidence="11">180601</strain>
        <tissue evidence="11">Whole Body</tissue>
    </source>
</reference>
<evidence type="ECO:0000256" key="1">
    <source>
        <dbReference type="ARBA" id="ARBA00004498"/>
    </source>
</evidence>
<keyword evidence="4" id="KW-0964">Secreted</keyword>
<comment type="similarity">
    <text evidence="2 10">Belongs to the Wnt family.</text>
</comment>
<dbReference type="EMBL" id="VUJU01000913">
    <property type="protein sequence ID" value="KAF0767703.1"/>
    <property type="molecule type" value="Genomic_DNA"/>
</dbReference>
<sequence>MEIMSVIRVLASAFGAQVICNKIVGLTAGQRRICAAAPDAMAAVGHGIRMAKQECQQQFSTHRWNCTGPSKGNPFGHLQITAFHNSSE</sequence>
<dbReference type="PANTHER" id="PTHR12027">
    <property type="entry name" value="WNT RELATED"/>
    <property type="match status" value="1"/>
</dbReference>
<evidence type="ECO:0000256" key="7">
    <source>
        <dbReference type="ARBA" id="ARBA00023157"/>
    </source>
</evidence>
<keyword evidence="5" id="KW-0272">Extracellular matrix</keyword>
<protein>
    <recommendedName>
        <fullName evidence="10">Protein Wnt</fullName>
    </recommendedName>
</protein>
<proteinExistence type="inferred from homology"/>
<evidence type="ECO:0000256" key="10">
    <source>
        <dbReference type="RuleBase" id="RU003500"/>
    </source>
</evidence>
<dbReference type="GO" id="GO:0005615">
    <property type="term" value="C:extracellular space"/>
    <property type="evidence" value="ECO:0007669"/>
    <property type="project" value="TreeGrafter"/>
</dbReference>
<comment type="subcellular location">
    <subcellularLocation>
        <location evidence="1 10">Secreted</location>
        <location evidence="1 10">Extracellular space</location>
        <location evidence="1 10">Extracellular matrix</location>
    </subcellularLocation>
</comment>
<dbReference type="InterPro" id="IPR005817">
    <property type="entry name" value="Wnt"/>
</dbReference>
<name>A0A6G0ZAY7_APHCR</name>
<organism evidence="11 12">
    <name type="scientific">Aphis craccivora</name>
    <name type="common">Cowpea aphid</name>
    <dbReference type="NCBI Taxonomy" id="307492"/>
    <lineage>
        <taxon>Eukaryota</taxon>
        <taxon>Metazoa</taxon>
        <taxon>Ecdysozoa</taxon>
        <taxon>Arthropoda</taxon>
        <taxon>Hexapoda</taxon>
        <taxon>Insecta</taxon>
        <taxon>Pterygota</taxon>
        <taxon>Neoptera</taxon>
        <taxon>Paraneoptera</taxon>
        <taxon>Hemiptera</taxon>
        <taxon>Sternorrhyncha</taxon>
        <taxon>Aphidomorpha</taxon>
        <taxon>Aphidoidea</taxon>
        <taxon>Aphididae</taxon>
        <taxon>Aphidini</taxon>
        <taxon>Aphis</taxon>
        <taxon>Aphis</taxon>
    </lineage>
</organism>
<keyword evidence="7" id="KW-1015">Disulfide bond</keyword>
<evidence type="ECO:0000256" key="5">
    <source>
        <dbReference type="ARBA" id="ARBA00022530"/>
    </source>
</evidence>
<dbReference type="GO" id="GO:0005109">
    <property type="term" value="F:frizzled binding"/>
    <property type="evidence" value="ECO:0007669"/>
    <property type="project" value="TreeGrafter"/>
</dbReference>
<keyword evidence="12" id="KW-1185">Reference proteome</keyword>
<keyword evidence="9" id="KW-0449">Lipoprotein</keyword>
<gene>
    <name evidence="11" type="ORF">FWK35_00027962</name>
</gene>
<dbReference type="PANTHER" id="PTHR12027:SF112">
    <property type="entry name" value="PROTEIN WNT-2"/>
    <property type="match status" value="1"/>
</dbReference>
<keyword evidence="8" id="KW-0325">Glycoprotein</keyword>
<comment type="caution">
    <text evidence="11">The sequence shown here is derived from an EMBL/GenBank/DDBJ whole genome shotgun (WGS) entry which is preliminary data.</text>
</comment>
<dbReference type="AlphaFoldDB" id="A0A6G0ZAY7"/>
<evidence type="ECO:0000313" key="12">
    <source>
        <dbReference type="Proteomes" id="UP000478052"/>
    </source>
</evidence>
<keyword evidence="6 10" id="KW-0879">Wnt signaling pathway</keyword>
<evidence type="ECO:0000256" key="2">
    <source>
        <dbReference type="ARBA" id="ARBA00005683"/>
    </source>
</evidence>
<evidence type="ECO:0000256" key="3">
    <source>
        <dbReference type="ARBA" id="ARBA00022473"/>
    </source>
</evidence>
<dbReference type="OrthoDB" id="6619518at2759"/>